<evidence type="ECO:0000313" key="1">
    <source>
        <dbReference type="EMBL" id="CAB4186396.1"/>
    </source>
</evidence>
<gene>
    <name evidence="1" type="ORF">UFOVP1144_16</name>
</gene>
<sequence>MGYGQIIREDGTVEFYGDVPLLICQMCNEIPSQDDGVWTVSLSPLQWQCEKCHAVNG</sequence>
<organism evidence="1">
    <name type="scientific">uncultured Caudovirales phage</name>
    <dbReference type="NCBI Taxonomy" id="2100421"/>
    <lineage>
        <taxon>Viruses</taxon>
        <taxon>Duplodnaviria</taxon>
        <taxon>Heunggongvirae</taxon>
        <taxon>Uroviricota</taxon>
        <taxon>Caudoviricetes</taxon>
        <taxon>Peduoviridae</taxon>
        <taxon>Maltschvirus</taxon>
        <taxon>Maltschvirus maltsch</taxon>
    </lineage>
</organism>
<proteinExistence type="predicted"/>
<accession>A0A6J5QV01</accession>
<reference evidence="1" key="1">
    <citation type="submission" date="2020-05" db="EMBL/GenBank/DDBJ databases">
        <authorList>
            <person name="Chiriac C."/>
            <person name="Salcher M."/>
            <person name="Ghai R."/>
            <person name="Kavagutti S V."/>
        </authorList>
    </citation>
    <scope>NUCLEOTIDE SEQUENCE</scope>
</reference>
<dbReference type="EMBL" id="LR797094">
    <property type="protein sequence ID" value="CAB4186396.1"/>
    <property type="molecule type" value="Genomic_DNA"/>
</dbReference>
<name>A0A6J5QV01_9CAUD</name>
<protein>
    <submittedName>
        <fullName evidence="1">Uncharacterized protein</fullName>
    </submittedName>
</protein>